<keyword evidence="11" id="KW-1185">Reference proteome</keyword>
<accession>A0A239HDF7</accession>
<organism evidence="10 11">
    <name type="scientific">Anaerovirgula multivorans</name>
    <dbReference type="NCBI Taxonomy" id="312168"/>
    <lineage>
        <taxon>Bacteria</taxon>
        <taxon>Bacillati</taxon>
        <taxon>Bacillota</taxon>
        <taxon>Clostridia</taxon>
        <taxon>Peptostreptococcales</taxon>
        <taxon>Natronincolaceae</taxon>
        <taxon>Anaerovirgula</taxon>
    </lineage>
</organism>
<feature type="transmembrane region" description="Helical" evidence="8">
    <location>
        <begin position="140"/>
        <end position="160"/>
    </location>
</feature>
<keyword evidence="6 8" id="KW-1133">Transmembrane helix</keyword>
<dbReference type="GO" id="GO:0005315">
    <property type="term" value="F:phosphate transmembrane transporter activity"/>
    <property type="evidence" value="ECO:0007669"/>
    <property type="project" value="InterPro"/>
</dbReference>
<evidence type="ECO:0000259" key="9">
    <source>
        <dbReference type="PROSITE" id="PS50928"/>
    </source>
</evidence>
<feature type="transmembrane region" description="Helical" evidence="8">
    <location>
        <begin position="209"/>
        <end position="231"/>
    </location>
</feature>
<comment type="similarity">
    <text evidence="2 8">Belongs to the binding-protein-dependent transport system permease family. CysTW subfamily.</text>
</comment>
<evidence type="ECO:0000256" key="5">
    <source>
        <dbReference type="ARBA" id="ARBA00022692"/>
    </source>
</evidence>
<evidence type="ECO:0000256" key="2">
    <source>
        <dbReference type="ARBA" id="ARBA00007069"/>
    </source>
</evidence>
<dbReference type="GO" id="GO:0035435">
    <property type="term" value="P:phosphate ion transmembrane transport"/>
    <property type="evidence" value="ECO:0007669"/>
    <property type="project" value="InterPro"/>
</dbReference>
<protein>
    <recommendedName>
        <fullName evidence="8">Phosphate transport system permease protein PstA</fullName>
    </recommendedName>
</protein>
<evidence type="ECO:0000256" key="3">
    <source>
        <dbReference type="ARBA" id="ARBA00022448"/>
    </source>
</evidence>
<dbReference type="InterPro" id="IPR005672">
    <property type="entry name" value="Phosphate_PstA"/>
</dbReference>
<dbReference type="Gene3D" id="1.10.3720.10">
    <property type="entry name" value="MetI-like"/>
    <property type="match status" value="1"/>
</dbReference>
<reference evidence="10 11" key="1">
    <citation type="submission" date="2017-06" db="EMBL/GenBank/DDBJ databases">
        <authorList>
            <person name="Kim H.J."/>
            <person name="Triplett B.A."/>
        </authorList>
    </citation>
    <scope>NUCLEOTIDE SEQUENCE [LARGE SCALE GENOMIC DNA]</scope>
    <source>
        <strain evidence="10 11">SCA</strain>
    </source>
</reference>
<name>A0A239HDF7_9FIRM</name>
<feature type="domain" description="ABC transmembrane type-1" evidence="9">
    <location>
        <begin position="95"/>
        <end position="302"/>
    </location>
</feature>
<dbReference type="PROSITE" id="PS50928">
    <property type="entry name" value="ABC_TM1"/>
    <property type="match status" value="1"/>
</dbReference>
<evidence type="ECO:0000256" key="1">
    <source>
        <dbReference type="ARBA" id="ARBA00004651"/>
    </source>
</evidence>
<feature type="transmembrane region" description="Helical" evidence="8">
    <location>
        <begin position="45"/>
        <end position="66"/>
    </location>
</feature>
<dbReference type="EMBL" id="FZOJ01000021">
    <property type="protein sequence ID" value="SNS78833.1"/>
    <property type="molecule type" value="Genomic_DNA"/>
</dbReference>
<keyword evidence="4 8" id="KW-1003">Cell membrane</keyword>
<dbReference type="PANTHER" id="PTHR43470:SF5">
    <property type="entry name" value="PHOSPHATE TRANSPORT SYSTEM PERMEASE PROTEIN PSTA"/>
    <property type="match status" value="1"/>
</dbReference>
<dbReference type="Proteomes" id="UP000198304">
    <property type="component" value="Unassembled WGS sequence"/>
</dbReference>
<dbReference type="CDD" id="cd06261">
    <property type="entry name" value="TM_PBP2"/>
    <property type="match status" value="1"/>
</dbReference>
<dbReference type="InterPro" id="IPR000515">
    <property type="entry name" value="MetI-like"/>
</dbReference>
<dbReference type="OrthoDB" id="9785113at2"/>
<evidence type="ECO:0000256" key="4">
    <source>
        <dbReference type="ARBA" id="ARBA00022475"/>
    </source>
</evidence>
<feature type="transmembrane region" description="Helical" evidence="8">
    <location>
        <begin position="91"/>
        <end position="120"/>
    </location>
</feature>
<keyword evidence="5 8" id="KW-0812">Transmembrane</keyword>
<dbReference type="AlphaFoldDB" id="A0A239HDF7"/>
<feature type="transmembrane region" description="Helical" evidence="8">
    <location>
        <begin position="281"/>
        <end position="306"/>
    </location>
</feature>
<dbReference type="RefSeq" id="WP_089284151.1">
    <property type="nucleotide sequence ID" value="NZ_FZOJ01000021.1"/>
</dbReference>
<dbReference type="PANTHER" id="PTHR43470">
    <property type="entry name" value="PHOSPHATE TRANSPORT SYSTEM PERMEASE PROTEIN PSTA-RELATED"/>
    <property type="match status" value="1"/>
</dbReference>
<dbReference type="GO" id="GO:0005886">
    <property type="term" value="C:plasma membrane"/>
    <property type="evidence" value="ECO:0007669"/>
    <property type="project" value="UniProtKB-SubCell"/>
</dbReference>
<keyword evidence="3" id="KW-0813">Transport</keyword>
<dbReference type="SUPFAM" id="SSF161098">
    <property type="entry name" value="MetI-like"/>
    <property type="match status" value="1"/>
</dbReference>
<sequence length="314" mass="34017">MNFKAEVLEKKIINKPKYPRKSEAIYNTEAGRIQKRIILDKAAKILFLLSTLFALLVLAILIFRIGHQSVGWLSLKFLKGNLSIFPEKAGIYGVIIGSIRLMAVVAPVTIILGVATAIYLEEYASKGKLQAFINTNISNLAGVPSVIFGLLGLTVFGRLLNLGSSILAGGLTMSLLVLPIVVVASQEAIRAVPGFLRDASYAMGASKWATIRTVVLPVALPGILTGSILALSRAIGETAPLVVLGIPTLILKIPTSIMDDFTALPIQIYYWTLDTVLTAEYANLAAATIIVLLVMLFLMNSTAIFIRNKFQKRY</sequence>
<feature type="transmembrane region" description="Helical" evidence="8">
    <location>
        <begin position="166"/>
        <end position="189"/>
    </location>
</feature>
<evidence type="ECO:0000313" key="11">
    <source>
        <dbReference type="Proteomes" id="UP000198304"/>
    </source>
</evidence>
<evidence type="ECO:0000256" key="6">
    <source>
        <dbReference type="ARBA" id="ARBA00022989"/>
    </source>
</evidence>
<proteinExistence type="inferred from homology"/>
<dbReference type="InterPro" id="IPR035906">
    <property type="entry name" value="MetI-like_sf"/>
</dbReference>
<dbReference type="Pfam" id="PF00528">
    <property type="entry name" value="BPD_transp_1"/>
    <property type="match status" value="1"/>
</dbReference>
<evidence type="ECO:0000313" key="10">
    <source>
        <dbReference type="EMBL" id="SNS78833.1"/>
    </source>
</evidence>
<evidence type="ECO:0000256" key="8">
    <source>
        <dbReference type="RuleBase" id="RU363043"/>
    </source>
</evidence>
<dbReference type="NCBIfam" id="TIGR00974">
    <property type="entry name" value="3a0107s02c"/>
    <property type="match status" value="1"/>
</dbReference>
<comment type="subcellular location">
    <subcellularLocation>
        <location evidence="1 8">Cell membrane</location>
        <topology evidence="1 8">Multi-pass membrane protein</topology>
    </subcellularLocation>
</comment>
<evidence type="ECO:0000256" key="7">
    <source>
        <dbReference type="ARBA" id="ARBA00023136"/>
    </source>
</evidence>
<gene>
    <name evidence="10" type="ORF">SAMN05446037_102120</name>
</gene>
<keyword evidence="7 8" id="KW-0472">Membrane</keyword>